<reference evidence="3" key="1">
    <citation type="submission" date="2017-02" db="UniProtKB">
        <authorList>
            <consortium name="WormBaseParasite"/>
        </authorList>
    </citation>
    <scope>IDENTIFICATION</scope>
</reference>
<proteinExistence type="predicted"/>
<evidence type="ECO:0000256" key="1">
    <source>
        <dbReference type="SAM" id="SignalP"/>
    </source>
</evidence>
<accession>A0A0N5AIG1</accession>
<dbReference type="AlphaFoldDB" id="A0A0N5AIG1"/>
<sequence>MYRTMKQLLILMAPMIIVCAAERCPPIFGAYECPTNYKCINSTCVSADTKQLASEDCNLVSCPPNSRCYKGRCYEAKGLPCDRNVITTKLSAKSISSDCGQNGKCLNGRCVEDSTHSHYDLMISLNIKECVGVSCKEDELCRDGKCEGMSNKFCLTDFDCGPNLDCVSNKCVYFRKGLQCNCDPEETCKNGQCIPNPKCAQISCEEGMRCSDGVCVSAIGDDCAEQPCPRGTVCVRGKCALDQCRSNQCPVDHACRRGQCRHLQGMLCESECPSPYECINGLCTRNECALKVCQIGETCENGFCFRIEGRFCTSAVRDCAAEFECQSNQCRDKLTL</sequence>
<dbReference type="PANTHER" id="PTHR36519">
    <property type="entry name" value="FIP (FUNGUS-INDUCED PROTEIN) RELATED-RELATED"/>
    <property type="match status" value="1"/>
</dbReference>
<evidence type="ECO:0000313" key="2">
    <source>
        <dbReference type="Proteomes" id="UP000046393"/>
    </source>
</evidence>
<dbReference type="PANTHER" id="PTHR36519:SF9">
    <property type="entry name" value="EB DOMAIN-CONTAINING PROTEIN-RELATED"/>
    <property type="match status" value="1"/>
</dbReference>
<name>A0A0N5AIG1_9BILA</name>
<feature type="signal peptide" evidence="1">
    <location>
        <begin position="1"/>
        <end position="20"/>
    </location>
</feature>
<keyword evidence="1" id="KW-0732">Signal</keyword>
<keyword evidence="2" id="KW-1185">Reference proteome</keyword>
<evidence type="ECO:0000313" key="3">
    <source>
        <dbReference type="WBParaSite" id="SMUV_0000420701-mRNA-1"/>
    </source>
</evidence>
<dbReference type="STRING" id="451379.A0A0N5AIG1"/>
<feature type="chain" id="PRO_5005893097" evidence="1">
    <location>
        <begin position="21"/>
        <end position="336"/>
    </location>
</feature>
<dbReference type="Proteomes" id="UP000046393">
    <property type="component" value="Unplaced"/>
</dbReference>
<dbReference type="WBParaSite" id="SMUV_0000420701-mRNA-1">
    <property type="protein sequence ID" value="SMUV_0000420701-mRNA-1"/>
    <property type="gene ID" value="SMUV_0000420701"/>
</dbReference>
<organism evidence="2 3">
    <name type="scientific">Syphacia muris</name>
    <dbReference type="NCBI Taxonomy" id="451379"/>
    <lineage>
        <taxon>Eukaryota</taxon>
        <taxon>Metazoa</taxon>
        <taxon>Ecdysozoa</taxon>
        <taxon>Nematoda</taxon>
        <taxon>Chromadorea</taxon>
        <taxon>Rhabditida</taxon>
        <taxon>Spirurina</taxon>
        <taxon>Oxyuridomorpha</taxon>
        <taxon>Oxyuroidea</taxon>
        <taxon>Oxyuridae</taxon>
        <taxon>Syphacia</taxon>
    </lineage>
</organism>
<protein>
    <submittedName>
        <fullName evidence="3">Tenascin-X</fullName>
    </submittedName>
</protein>